<dbReference type="RefSeq" id="WP_003060807.1">
    <property type="nucleotide sequence ID" value="NZ_AAUJ02000001.1"/>
</dbReference>
<dbReference type="Proteomes" id="UP000003039">
    <property type="component" value="Unassembled WGS sequence"/>
</dbReference>
<evidence type="ECO:0000313" key="1">
    <source>
        <dbReference type="EMBL" id="EED70503.1"/>
    </source>
</evidence>
<accession>B7X4F3</accession>
<name>B7X4F3_COMTK</name>
<protein>
    <submittedName>
        <fullName evidence="1">Uncharacterized protein</fullName>
    </submittedName>
</protein>
<proteinExistence type="predicted"/>
<reference evidence="1 2" key="1">
    <citation type="journal article" date="2004" name="Appl. Environ. Microbiol.">
        <title>Mineralization of individual congeners of linear alkylbenzenesulfonate by defined pairs of heterotrophic bacteria.</title>
        <authorList>
            <person name="Schleheck D."/>
            <person name="Knepper T.P."/>
            <person name="Fischer K."/>
            <person name="Cook A.M."/>
        </authorList>
    </citation>
    <scope>NUCLEOTIDE SEQUENCE [LARGE SCALE GENOMIC DNA]</scope>
    <source>
        <strain evidence="2">DSM 14576 / KF-1</strain>
    </source>
</reference>
<dbReference type="AlphaFoldDB" id="B7X4F3"/>
<comment type="caution">
    <text evidence="1">The sequence shown here is derived from an EMBL/GenBank/DDBJ whole genome shotgun (WGS) entry which is preliminary data.</text>
</comment>
<evidence type="ECO:0000313" key="2">
    <source>
        <dbReference type="Proteomes" id="UP000003039"/>
    </source>
</evidence>
<organism evidence="1 2">
    <name type="scientific">Comamonas testosteroni (strain DSM 14576 / KF-1)</name>
    <name type="common">Pseudomonas testosteroni</name>
    <dbReference type="NCBI Taxonomy" id="399795"/>
    <lineage>
        <taxon>Bacteria</taxon>
        <taxon>Pseudomonadati</taxon>
        <taxon>Pseudomonadota</taxon>
        <taxon>Betaproteobacteria</taxon>
        <taxon>Burkholderiales</taxon>
        <taxon>Comamonadaceae</taxon>
        <taxon>Comamonas</taxon>
    </lineage>
</organism>
<gene>
    <name evidence="1" type="ORF">CtesDRAFT_PD5451</name>
</gene>
<sequence>MFVHVSSHGVVSLEAREDFRAFELRSELQGEALAHALHGVAERDGQGFAWVLAGWLEEQLTGSPRFQCNK</sequence>
<dbReference type="EMBL" id="AAUJ02000001">
    <property type="protein sequence ID" value="EED70503.1"/>
    <property type="molecule type" value="Genomic_DNA"/>
</dbReference>